<keyword evidence="2" id="KW-1185">Reference proteome</keyword>
<organism evidence="1 2">
    <name type="scientific">Lepagella muris</name>
    <dbReference type="NCBI Taxonomy" id="3032870"/>
    <lineage>
        <taxon>Bacteria</taxon>
        <taxon>Pseudomonadati</taxon>
        <taxon>Bacteroidota</taxon>
        <taxon>Bacteroidia</taxon>
        <taxon>Bacteroidales</taxon>
        <taxon>Muribaculaceae</taxon>
        <taxon>Lepagella</taxon>
    </lineage>
</organism>
<gene>
    <name evidence="1" type="ORF">E5331_19155</name>
</gene>
<comment type="caution">
    <text evidence="1">The sequence shown here is derived from an EMBL/GenBank/DDBJ whole genome shotgun (WGS) entry which is preliminary data.</text>
</comment>
<evidence type="ECO:0000313" key="2">
    <source>
        <dbReference type="Proteomes" id="UP000306319"/>
    </source>
</evidence>
<dbReference type="EMBL" id="SRYB01000047">
    <property type="protein sequence ID" value="TGY75975.1"/>
    <property type="molecule type" value="Genomic_DNA"/>
</dbReference>
<accession>A0AC61RCY3</accession>
<evidence type="ECO:0000313" key="1">
    <source>
        <dbReference type="EMBL" id="TGY75975.1"/>
    </source>
</evidence>
<sequence length="1101" mass="124519">MDNAEVPKGYFFGDDAAPGGWEWQSPDSVAYNKELPRATFIPFGDAKSARKVLPENSIYHISLDGKWKFNWVKEPSMRPKSFYEPGFDVSGWDDIDVPSNWNIVGLQTDGSQKYGTPIYVNQKVIFQHKVAVDDWKGGVMRTPPSDWTTYDARNEVGSYRRTFELPGLWDGREVYINFDGVDSFFYLWINGHYVGFSKNSRNAARFDITPYLVKGENTVAVEVYRNSDGSFLEAQDMFRLPGIFRSVSLYATSPVQIRDIVVTPDLSDDYKDGQLKITTSLRNLSGRAEKGCKMVYKLYSNPLYSDKTVAVEDGEVKSELFSLPIDGEEDVTTILRVPDVKKWSAEEPWRYTLLAQLKNGKGDVLETVSVYTGFRKVEIKDTPASEDEFGKTGRYFYVNGKPVKLKGVNRHETHPERGHAVTRKDMERDVMMMKRANINHVRNSHYPPDPYWYYLCDKYGLYLMDEANLESHEYYYWDESLSHVPEFEAAHVARNMEMVHSTVNSPSIVIWSLGNEAGPGKNFEAAYAAIKGFDTSRPVQYERNNDIVDMGSTQYPSIEWVRESVGGDNTEIKYPFHINEYAHSMGNAVGNLVDYWDAMESTNHFMGGAIWDWIDQSLYNHDAATGERYLAFGGDFGDRPTDGQFVMNGILFGDMTPKPQYHEVKKVYQNVGVSTTDINKGEIEIFNKNYFVPLTDYSLVWRLLKDGVEVSQGELDLPAVAPRGKESVKVPFDCASLDGKSEYFLNLEFRLKEDKPWADAGYVQMAEQLMVAPAQQPLQLTDFGGKGKLKVKKGNGTRTVIGNGFTVTFDLAKGTLSSLRYGGREMLSGGKGPQLDVYRAYLNNDAWIDEDWFANGLYNMQHRVVGFKQKKDKSGNPMFVFTIESQAPCGGKKIGGNGNACGTYSIDESESKPFGKDDFKITTVQTWTVYRDGSVRLDADFNSNKPELVLPRLGYVMEMPAEYDDFRYYGRGPEENYNDRKTGQFIGVYERKVKDMLTPYTRPQSNGNREEVRWTTITNNGKGLEFVADKPMSVTAIPYTEKELFETDHHYKLPVSHRTVLHLDAGVTGLGGASCGQGGPLPQDRVTAAPTRFGLLIRPVK</sequence>
<protein>
    <submittedName>
        <fullName evidence="1">DUF4981 domain-containing protein</fullName>
    </submittedName>
</protein>
<dbReference type="Proteomes" id="UP000306319">
    <property type="component" value="Unassembled WGS sequence"/>
</dbReference>
<proteinExistence type="predicted"/>
<reference evidence="1" key="1">
    <citation type="submission" date="2019-04" db="EMBL/GenBank/DDBJ databases">
        <title>Microbes associate with the intestines of laboratory mice.</title>
        <authorList>
            <person name="Navarre W."/>
            <person name="Wong E."/>
            <person name="Huang K."/>
            <person name="Tropini C."/>
            <person name="Ng K."/>
            <person name="Yu B."/>
        </authorList>
    </citation>
    <scope>NUCLEOTIDE SEQUENCE</scope>
    <source>
        <strain evidence="1">NM04_E33</strain>
    </source>
</reference>
<name>A0AC61RCY3_9BACT</name>